<dbReference type="AlphaFoldDB" id="A0A9Q3YZC1"/>
<organism evidence="1 2">
    <name type="scientific">Clostridium botulinum C</name>
    <dbReference type="NCBI Taxonomy" id="36828"/>
    <lineage>
        <taxon>Bacteria</taxon>
        <taxon>Bacillati</taxon>
        <taxon>Bacillota</taxon>
        <taxon>Clostridia</taxon>
        <taxon>Eubacteriales</taxon>
        <taxon>Clostridiaceae</taxon>
        <taxon>Clostridium</taxon>
    </lineage>
</organism>
<accession>A0A9Q3YZC1</accession>
<evidence type="ECO:0000313" key="2">
    <source>
        <dbReference type="Proteomes" id="UP000813637"/>
    </source>
</evidence>
<reference evidence="1" key="2">
    <citation type="journal article" date="2021" name="Microorganisms">
        <title>Extensive Genome Exploration of Clostridium botulinum Group III Field Strains.</title>
        <authorList>
            <person name="Fillo S."/>
            <person name="Giordani F."/>
            <person name="Tonon E."/>
            <person name="Drigo I."/>
            <person name="Anselmo A."/>
            <person name="Fortunato A."/>
            <person name="Lista F."/>
            <person name="Bano L."/>
        </authorList>
    </citation>
    <scope>NUCLEOTIDE SEQUENCE</scope>
    <source>
        <strain evidence="1">IZSVe-TV_9877_3_12</strain>
    </source>
</reference>
<name>A0A9Q3YZC1_CLOBO</name>
<protein>
    <submittedName>
        <fullName evidence="1">Uncharacterized protein</fullName>
    </submittedName>
</protein>
<sequence>MERYFIVQEESAYGKDLNKYIKIAKLQKQFINEFFNENNIEAHKYEISGNGSVNKPFNEDDKNEITLRIIPTENDMNNFNNILCKADEHGLCQFKKRSKLSKDFARQCIDNKIPINLHLPRVSDYFESLSYGLYGCGYEQFKYNNKLYLKVESRYLKENDTPKGFVDIKASEFYLAKEEQKNK</sequence>
<reference evidence="1" key="1">
    <citation type="submission" date="2020-02" db="EMBL/GenBank/DDBJ databases">
        <authorList>
            <person name="Fillo S."/>
            <person name="Giordani F."/>
            <person name="Tonon E."/>
            <person name="Drigo I."/>
            <person name="Anselmo A."/>
            <person name="Fortunato A."/>
            <person name="Bano L."/>
            <person name="Lista F."/>
        </authorList>
    </citation>
    <scope>NUCLEOTIDE SEQUENCE</scope>
    <source>
        <strain evidence="1">IZSVe-TV_9877_3_12</strain>
    </source>
</reference>
<dbReference type="Proteomes" id="UP000813637">
    <property type="component" value="Unassembled WGS sequence"/>
</dbReference>
<dbReference type="EMBL" id="JAAMYB010000004">
    <property type="protein sequence ID" value="MCD3194862.1"/>
    <property type="molecule type" value="Genomic_DNA"/>
</dbReference>
<evidence type="ECO:0000313" key="1">
    <source>
        <dbReference type="EMBL" id="MCD3194862.1"/>
    </source>
</evidence>
<gene>
    <name evidence="1" type="ORF">G8S53_06110</name>
</gene>
<proteinExistence type="predicted"/>
<dbReference type="RefSeq" id="WP_015978975.1">
    <property type="nucleotide sequence ID" value="NZ_JAAMYB010000004.1"/>
</dbReference>
<comment type="caution">
    <text evidence="1">The sequence shown here is derived from an EMBL/GenBank/DDBJ whole genome shotgun (WGS) entry which is preliminary data.</text>
</comment>